<dbReference type="FunFam" id="2.10.25.10:FF:000038">
    <property type="entry name" value="Fibrillin 2"/>
    <property type="match status" value="1"/>
</dbReference>
<keyword evidence="11" id="KW-1185">Reference proteome</keyword>
<dbReference type="Pfam" id="PF12662">
    <property type="entry name" value="cEGF"/>
    <property type="match status" value="1"/>
</dbReference>
<dbReference type="GO" id="GO:0008201">
    <property type="term" value="F:heparin binding"/>
    <property type="evidence" value="ECO:0007669"/>
    <property type="project" value="TreeGrafter"/>
</dbReference>
<keyword evidence="5" id="KW-0677">Repeat</keyword>
<evidence type="ECO:0000256" key="1">
    <source>
        <dbReference type="ARBA" id="ARBA00004613"/>
    </source>
</evidence>
<evidence type="ECO:0000256" key="7">
    <source>
        <dbReference type="ARBA" id="ARBA00023180"/>
    </source>
</evidence>
<dbReference type="SMART" id="SM00179">
    <property type="entry name" value="EGF_CA"/>
    <property type="match status" value="1"/>
</dbReference>
<dbReference type="PROSITE" id="PS01186">
    <property type="entry name" value="EGF_2"/>
    <property type="match status" value="2"/>
</dbReference>
<dbReference type="InterPro" id="IPR000742">
    <property type="entry name" value="EGF"/>
</dbReference>
<evidence type="ECO:0000256" key="4">
    <source>
        <dbReference type="ARBA" id="ARBA00022729"/>
    </source>
</evidence>
<organism evidence="10 11">
    <name type="scientific">Pocillopora meandrina</name>
    <dbReference type="NCBI Taxonomy" id="46732"/>
    <lineage>
        <taxon>Eukaryota</taxon>
        <taxon>Metazoa</taxon>
        <taxon>Cnidaria</taxon>
        <taxon>Anthozoa</taxon>
        <taxon>Hexacorallia</taxon>
        <taxon>Scleractinia</taxon>
        <taxon>Astrocoeniina</taxon>
        <taxon>Pocilloporidae</taxon>
        <taxon>Pocillopora</taxon>
    </lineage>
</organism>
<evidence type="ECO:0000256" key="5">
    <source>
        <dbReference type="ARBA" id="ARBA00022737"/>
    </source>
</evidence>
<dbReference type="PANTHER" id="PTHR24042:SF5">
    <property type="entry name" value="EGF-LIKE CALCIUM-BINDING DOMAIN-CONTAINING PROTEIN"/>
    <property type="match status" value="1"/>
</dbReference>
<dbReference type="GO" id="GO:0005615">
    <property type="term" value="C:extracellular space"/>
    <property type="evidence" value="ECO:0007669"/>
    <property type="project" value="TreeGrafter"/>
</dbReference>
<accession>A0AAU9XX85</accession>
<evidence type="ECO:0000259" key="9">
    <source>
        <dbReference type="PROSITE" id="PS50026"/>
    </source>
</evidence>
<dbReference type="InterPro" id="IPR024731">
    <property type="entry name" value="NELL2-like_EGF"/>
</dbReference>
<dbReference type="InterPro" id="IPR051586">
    <property type="entry name" value="PKC-binding_NELL"/>
</dbReference>
<comment type="caution">
    <text evidence="10">The sequence shown here is derived from an EMBL/GenBank/DDBJ whole genome shotgun (WGS) entry which is preliminary data.</text>
</comment>
<keyword evidence="7" id="KW-0325">Glycoprotein</keyword>
<feature type="domain" description="EGF-like" evidence="9">
    <location>
        <begin position="1"/>
        <end position="21"/>
    </location>
</feature>
<dbReference type="Proteomes" id="UP001159428">
    <property type="component" value="Unassembled WGS sequence"/>
</dbReference>
<keyword evidence="4" id="KW-0732">Signal</keyword>
<dbReference type="AlphaFoldDB" id="A0AAU9XX85"/>
<comment type="caution">
    <text evidence="8">Lacks conserved residue(s) required for the propagation of feature annotation.</text>
</comment>
<dbReference type="Pfam" id="PF23283">
    <property type="entry name" value="D8C_UMOD"/>
    <property type="match status" value="1"/>
</dbReference>
<dbReference type="InterPro" id="IPR057774">
    <property type="entry name" value="D8C_UMOD/GP2/OIT3-like"/>
</dbReference>
<evidence type="ECO:0000313" key="11">
    <source>
        <dbReference type="Proteomes" id="UP001159428"/>
    </source>
</evidence>
<dbReference type="PANTHER" id="PTHR24042">
    <property type="entry name" value="NEL HOMOLOG"/>
    <property type="match status" value="1"/>
</dbReference>
<comment type="subcellular location">
    <subcellularLocation>
        <location evidence="1">Secreted</location>
    </subcellularLocation>
</comment>
<feature type="domain" description="EGF-like" evidence="9">
    <location>
        <begin position="22"/>
        <end position="61"/>
    </location>
</feature>
<evidence type="ECO:0000313" key="10">
    <source>
        <dbReference type="EMBL" id="CAH3158504.1"/>
    </source>
</evidence>
<evidence type="ECO:0000256" key="3">
    <source>
        <dbReference type="ARBA" id="ARBA00022536"/>
    </source>
</evidence>
<dbReference type="GO" id="GO:0005509">
    <property type="term" value="F:calcium ion binding"/>
    <property type="evidence" value="ECO:0007669"/>
    <property type="project" value="InterPro"/>
</dbReference>
<name>A0AAU9XX85_9CNID</name>
<keyword evidence="2" id="KW-0964">Secreted</keyword>
<dbReference type="Gene3D" id="2.10.25.10">
    <property type="entry name" value="Laminin"/>
    <property type="match status" value="2"/>
</dbReference>
<dbReference type="SUPFAM" id="SSF57196">
    <property type="entry name" value="EGF/Laminin"/>
    <property type="match status" value="1"/>
</dbReference>
<dbReference type="InterPro" id="IPR026823">
    <property type="entry name" value="cEGF"/>
</dbReference>
<proteinExistence type="predicted"/>
<dbReference type="SMART" id="SM00181">
    <property type="entry name" value="EGF"/>
    <property type="match status" value="1"/>
</dbReference>
<keyword evidence="3 8" id="KW-0245">EGF-like domain</keyword>
<sequence length="185" mass="20659">MHGSHVCTCKPGYTGDGRNCTDVDECKGNHFCHKNAKCTNTIGSHVCECQPGYTGNRQNCTADPCYNYQNLSDANRKESYATPKYGQSLCDNLLPEGWHRFVGAAGTKMPVRRVPAFSCGTDWSGWLDGAQPKVEDGEVRRKVCFSDRSTGCKHSTYIFVKNCGPYFIYKLYPFTVCPSRYCVTD</sequence>
<dbReference type="Pfam" id="PF12947">
    <property type="entry name" value="EGF_3"/>
    <property type="match status" value="1"/>
</dbReference>
<dbReference type="CDD" id="cd00054">
    <property type="entry name" value="EGF_CA"/>
    <property type="match status" value="1"/>
</dbReference>
<reference evidence="10 11" key="1">
    <citation type="submission" date="2022-05" db="EMBL/GenBank/DDBJ databases">
        <authorList>
            <consortium name="Genoscope - CEA"/>
            <person name="William W."/>
        </authorList>
    </citation>
    <scope>NUCLEOTIDE SEQUENCE [LARGE SCALE GENOMIC DNA]</scope>
</reference>
<dbReference type="EMBL" id="CALNXJ010000067">
    <property type="protein sequence ID" value="CAH3158504.1"/>
    <property type="molecule type" value="Genomic_DNA"/>
</dbReference>
<protein>
    <recommendedName>
        <fullName evidence="9">EGF-like domain-containing protein</fullName>
    </recommendedName>
</protein>
<evidence type="ECO:0000256" key="8">
    <source>
        <dbReference type="PROSITE-ProRule" id="PRU00076"/>
    </source>
</evidence>
<evidence type="ECO:0000256" key="2">
    <source>
        <dbReference type="ARBA" id="ARBA00022525"/>
    </source>
</evidence>
<evidence type="ECO:0000256" key="6">
    <source>
        <dbReference type="ARBA" id="ARBA00023157"/>
    </source>
</evidence>
<dbReference type="InterPro" id="IPR001881">
    <property type="entry name" value="EGF-like_Ca-bd_dom"/>
</dbReference>
<dbReference type="PROSITE" id="PS50026">
    <property type="entry name" value="EGF_3"/>
    <property type="match status" value="2"/>
</dbReference>
<keyword evidence="6" id="KW-1015">Disulfide bond</keyword>
<gene>
    <name evidence="10" type="ORF">PMEA_00030502</name>
</gene>